<dbReference type="AlphaFoldDB" id="F4PNH7"/>
<keyword evidence="1" id="KW-0732">Signal</keyword>
<protein>
    <recommendedName>
        <fullName evidence="4">EGF-like domain-containing protein</fullName>
    </recommendedName>
</protein>
<dbReference type="Proteomes" id="UP000007797">
    <property type="component" value="Unassembled WGS sequence"/>
</dbReference>
<name>F4PNH7_CACFS</name>
<sequence length="419" mass="46069">MSISYYLFLILWNSLQTCIFQNLTLKTLFLFGDGNVFIPSLDNFPVLNGIQSENATSYPLTKFPPKLNYLRNVNSFLNTITNIPVSPFLSELRIDSNNIMNQGIDYNNILKDSVGNLKLVVYSVPTAVTIPANFICDYAIDQTGLILVFGSTIMTGRNLGWTVASSNNTVVTTLVPNRKMQVTVNQVITGAPQPFSITLNAALGYVLDTTVAEAGFNVTNIKIQQYNGARALLVVTFSNLNDYFSPTAHLDNFTPDTQMINTADKTIIYPLITNLSSEDEYLGTGSIVKVSGQFGVGYTTLTVVFQEGDLPYTNCVPIVNNLTSTEFYCVLDSVPGTLDGATTTVNVTEDGFWQTFTTQIKTLQTQCNEQTNFCHGHGECNRSSVCICNINQGSYYNNCSKPYPFATSGQVNDQNTTID</sequence>
<feature type="chain" id="PRO_5003313200" description="EGF-like domain-containing protein" evidence="1">
    <location>
        <begin position="18"/>
        <end position="419"/>
    </location>
</feature>
<organism evidence="2 3">
    <name type="scientific">Cavenderia fasciculata</name>
    <name type="common">Slime mold</name>
    <name type="synonym">Dictyostelium fasciculatum</name>
    <dbReference type="NCBI Taxonomy" id="261658"/>
    <lineage>
        <taxon>Eukaryota</taxon>
        <taxon>Amoebozoa</taxon>
        <taxon>Evosea</taxon>
        <taxon>Eumycetozoa</taxon>
        <taxon>Dictyostelia</taxon>
        <taxon>Acytosteliales</taxon>
        <taxon>Cavenderiaceae</taxon>
        <taxon>Cavenderia</taxon>
    </lineage>
</organism>
<dbReference type="GeneID" id="14874841"/>
<dbReference type="KEGG" id="dfa:DFA_05160"/>
<dbReference type="RefSeq" id="XP_004360881.1">
    <property type="nucleotide sequence ID" value="XM_004360824.1"/>
</dbReference>
<evidence type="ECO:0000256" key="1">
    <source>
        <dbReference type="SAM" id="SignalP"/>
    </source>
</evidence>
<accession>F4PNH7</accession>
<reference evidence="3" key="1">
    <citation type="journal article" date="2011" name="Genome Res.">
        <title>Phylogeny-wide analysis of social amoeba genomes highlights ancient origins for complex intercellular communication.</title>
        <authorList>
            <person name="Heidel A.J."/>
            <person name="Lawal H.M."/>
            <person name="Felder M."/>
            <person name="Schilde C."/>
            <person name="Helps N.R."/>
            <person name="Tunggal B."/>
            <person name="Rivero F."/>
            <person name="John U."/>
            <person name="Schleicher M."/>
            <person name="Eichinger L."/>
            <person name="Platzer M."/>
            <person name="Noegel A.A."/>
            <person name="Schaap P."/>
            <person name="Gloeckner G."/>
        </authorList>
    </citation>
    <scope>NUCLEOTIDE SEQUENCE [LARGE SCALE GENOMIC DNA]</scope>
    <source>
        <strain evidence="3">SH3</strain>
    </source>
</reference>
<keyword evidence="3" id="KW-1185">Reference proteome</keyword>
<proteinExistence type="predicted"/>
<evidence type="ECO:0008006" key="4">
    <source>
        <dbReference type="Google" id="ProtNLM"/>
    </source>
</evidence>
<feature type="signal peptide" evidence="1">
    <location>
        <begin position="1"/>
        <end position="17"/>
    </location>
</feature>
<gene>
    <name evidence="2" type="ORF">DFA_05160</name>
</gene>
<dbReference type="EMBL" id="GL883008">
    <property type="protein sequence ID" value="EGG23030.1"/>
    <property type="molecule type" value="Genomic_DNA"/>
</dbReference>
<evidence type="ECO:0000313" key="2">
    <source>
        <dbReference type="EMBL" id="EGG23030.1"/>
    </source>
</evidence>
<evidence type="ECO:0000313" key="3">
    <source>
        <dbReference type="Proteomes" id="UP000007797"/>
    </source>
</evidence>